<feature type="region of interest" description="Disordered" evidence="1">
    <location>
        <begin position="1"/>
        <end position="36"/>
    </location>
</feature>
<evidence type="ECO:0000313" key="2">
    <source>
        <dbReference type="EMBL" id="KUJ10426.1"/>
    </source>
</evidence>
<reference evidence="2 3" key="1">
    <citation type="submission" date="2015-10" db="EMBL/GenBank/DDBJ databases">
        <title>Full genome of DAOMC 229536 Phialocephala scopiformis, a fungal endophyte of spruce producing the potent anti-insectan compound rugulosin.</title>
        <authorList>
            <consortium name="DOE Joint Genome Institute"/>
            <person name="Walker A.K."/>
            <person name="Frasz S.L."/>
            <person name="Seifert K.A."/>
            <person name="Miller J.D."/>
            <person name="Mondo S.J."/>
            <person name="Labutti K."/>
            <person name="Lipzen A."/>
            <person name="Dockter R."/>
            <person name="Kennedy M."/>
            <person name="Grigoriev I.V."/>
            <person name="Spatafora J.W."/>
        </authorList>
    </citation>
    <scope>NUCLEOTIDE SEQUENCE [LARGE SCALE GENOMIC DNA]</scope>
    <source>
        <strain evidence="2 3">CBS 120377</strain>
    </source>
</reference>
<protein>
    <submittedName>
        <fullName evidence="2">Uncharacterized protein</fullName>
    </submittedName>
</protein>
<dbReference type="AlphaFoldDB" id="A0A132BDE7"/>
<name>A0A132BDE7_MOLSC</name>
<dbReference type="GeneID" id="28825676"/>
<dbReference type="RefSeq" id="XP_018064781.1">
    <property type="nucleotide sequence ID" value="XM_018215950.1"/>
</dbReference>
<accession>A0A132BDE7</accession>
<sequence length="94" mass="10081">MSSNNPSAPPSPPPPTQTQPQTPKRTAAPSSPVSLPAGVNLNLLAEYRAQQYRDSLASVQANTTTYTIDFLRIVTTTGATTTTLEIVNIVRRDN</sequence>
<organism evidence="2 3">
    <name type="scientific">Mollisia scopiformis</name>
    <name type="common">Conifer needle endophyte fungus</name>
    <name type="synonym">Phialocephala scopiformis</name>
    <dbReference type="NCBI Taxonomy" id="149040"/>
    <lineage>
        <taxon>Eukaryota</taxon>
        <taxon>Fungi</taxon>
        <taxon>Dikarya</taxon>
        <taxon>Ascomycota</taxon>
        <taxon>Pezizomycotina</taxon>
        <taxon>Leotiomycetes</taxon>
        <taxon>Helotiales</taxon>
        <taxon>Mollisiaceae</taxon>
        <taxon>Mollisia</taxon>
    </lineage>
</organism>
<gene>
    <name evidence="2" type="ORF">LY89DRAFT_689675</name>
</gene>
<dbReference type="EMBL" id="KQ947429">
    <property type="protein sequence ID" value="KUJ10426.1"/>
    <property type="molecule type" value="Genomic_DNA"/>
</dbReference>
<evidence type="ECO:0000313" key="3">
    <source>
        <dbReference type="Proteomes" id="UP000070700"/>
    </source>
</evidence>
<feature type="compositionally biased region" description="Pro residues" evidence="1">
    <location>
        <begin position="7"/>
        <end position="17"/>
    </location>
</feature>
<dbReference type="KEGG" id="psco:LY89DRAFT_689675"/>
<dbReference type="InParanoid" id="A0A132BDE7"/>
<dbReference type="Proteomes" id="UP000070700">
    <property type="component" value="Unassembled WGS sequence"/>
</dbReference>
<feature type="compositionally biased region" description="Low complexity" evidence="1">
    <location>
        <begin position="18"/>
        <end position="29"/>
    </location>
</feature>
<proteinExistence type="predicted"/>
<keyword evidence="3" id="KW-1185">Reference proteome</keyword>
<evidence type="ECO:0000256" key="1">
    <source>
        <dbReference type="SAM" id="MobiDB-lite"/>
    </source>
</evidence>